<protein>
    <recommendedName>
        <fullName evidence="2">SANTA domain-containing protein</fullName>
    </recommendedName>
</protein>
<feature type="domain" description="SANTA" evidence="2">
    <location>
        <begin position="43"/>
        <end position="135"/>
    </location>
</feature>
<feature type="region of interest" description="Disordered" evidence="1">
    <location>
        <begin position="222"/>
        <end position="254"/>
    </location>
</feature>
<feature type="compositionally biased region" description="Low complexity" evidence="1">
    <location>
        <begin position="303"/>
        <end position="314"/>
    </location>
</feature>
<accession>A0ABC8QY32</accession>
<organism evidence="3 4">
    <name type="scientific">Ilex paraguariensis</name>
    <name type="common">yerba mate</name>
    <dbReference type="NCBI Taxonomy" id="185542"/>
    <lineage>
        <taxon>Eukaryota</taxon>
        <taxon>Viridiplantae</taxon>
        <taxon>Streptophyta</taxon>
        <taxon>Embryophyta</taxon>
        <taxon>Tracheophyta</taxon>
        <taxon>Spermatophyta</taxon>
        <taxon>Magnoliopsida</taxon>
        <taxon>eudicotyledons</taxon>
        <taxon>Gunneridae</taxon>
        <taxon>Pentapetalae</taxon>
        <taxon>asterids</taxon>
        <taxon>campanulids</taxon>
        <taxon>Aquifoliales</taxon>
        <taxon>Aquifoliaceae</taxon>
        <taxon>Ilex</taxon>
    </lineage>
</organism>
<comment type="caution">
    <text evidence="3">The sequence shown here is derived from an EMBL/GenBank/DDBJ whole genome shotgun (WGS) entry which is preliminary data.</text>
</comment>
<reference evidence="3 4" key="1">
    <citation type="submission" date="2024-02" db="EMBL/GenBank/DDBJ databases">
        <authorList>
            <person name="Vignale AGUSTIN F."/>
            <person name="Sosa J E."/>
            <person name="Modenutti C."/>
        </authorList>
    </citation>
    <scope>NUCLEOTIDE SEQUENCE [LARGE SCALE GENOMIC DNA]</scope>
</reference>
<gene>
    <name evidence="3" type="ORF">ILEXP_LOCUS4695</name>
</gene>
<proteinExistence type="predicted"/>
<dbReference type="Proteomes" id="UP001642360">
    <property type="component" value="Unassembled WGS sequence"/>
</dbReference>
<evidence type="ECO:0000259" key="2">
    <source>
        <dbReference type="Pfam" id="PF09133"/>
    </source>
</evidence>
<dbReference type="AlphaFoldDB" id="A0ABC8QY32"/>
<dbReference type="PANTHER" id="PTHR35311">
    <property type="entry name" value="KINETOCHORE-ASSOCIATED PROTEIN KNL-2 HOMOLOG"/>
    <property type="match status" value="1"/>
</dbReference>
<evidence type="ECO:0000313" key="4">
    <source>
        <dbReference type="Proteomes" id="UP001642360"/>
    </source>
</evidence>
<dbReference type="InterPro" id="IPR015216">
    <property type="entry name" value="SANTA"/>
</dbReference>
<evidence type="ECO:0000313" key="3">
    <source>
        <dbReference type="EMBL" id="CAK9137669.1"/>
    </source>
</evidence>
<sequence>MEGCSNALRGARKITTLLLCLMEPSLFRRGIGTNPSLSSLTVVFLHDWWLIKADRESEGKQIGVGGFASREGQGIRLFHSAAIAKRHDTVTLETVDGITITICGLINRTLSHQNGFLPKVCNHFLFGFPYDWEKYATQCFSEDSLNGADKSRVTCLDGSLTSPDDDTVSFLPLSIDDLTVTRTRDLFMSTLGEPENCLLTKSIFNDILQKCSDNAFAHNGSPCHSNKASNNRGMTEDIPDESPSNNKRTKVDQKCKDATGISNVRHMTTYGSICKSVMGKDVHNLTKRVATRSMTTSTKHGLSEPLSASESSGSQCGHSGTRRNASSALHANISSEDKTEVKQTPFRYAARRLRELKNSSDSSSLAEAPGNGCEWMETRVNASNVSRASKLFGGETEMNATPDKSVIRRSNRLKNLKKPAY</sequence>
<evidence type="ECO:0000256" key="1">
    <source>
        <dbReference type="SAM" id="MobiDB-lite"/>
    </source>
</evidence>
<dbReference type="InterPro" id="IPR053090">
    <property type="entry name" value="Centromere_KNL-2_homolog"/>
</dbReference>
<keyword evidence="4" id="KW-1185">Reference proteome</keyword>
<dbReference type="Pfam" id="PF09133">
    <property type="entry name" value="SANTA"/>
    <property type="match status" value="1"/>
</dbReference>
<feature type="compositionally biased region" description="Polar residues" evidence="1">
    <location>
        <begin position="222"/>
        <end position="233"/>
    </location>
</feature>
<name>A0ABC8QY32_9AQUA</name>
<dbReference type="EMBL" id="CAUOFW020000833">
    <property type="protein sequence ID" value="CAK9137669.1"/>
    <property type="molecule type" value="Genomic_DNA"/>
</dbReference>
<feature type="region of interest" description="Disordered" evidence="1">
    <location>
        <begin position="290"/>
        <end position="343"/>
    </location>
</feature>
<dbReference type="PANTHER" id="PTHR35311:SF1">
    <property type="entry name" value="PROTEIN EMBRYO DEFECTIVE 1674"/>
    <property type="match status" value="1"/>
</dbReference>
<feature type="compositionally biased region" description="Polar residues" evidence="1">
    <location>
        <begin position="315"/>
        <end position="334"/>
    </location>
</feature>